<evidence type="ECO:0000313" key="8">
    <source>
        <dbReference type="EMBL" id="KAJ8530677.1"/>
    </source>
</evidence>
<evidence type="ECO:0008006" key="10">
    <source>
        <dbReference type="Google" id="ProtNLM"/>
    </source>
</evidence>
<comment type="caution">
    <text evidence="7">Lacks conserved residue(s) required for the propagation of feature annotation.</text>
</comment>
<keyword evidence="6" id="KW-0804">Transcription</keyword>
<comment type="caution">
    <text evidence="8">The sequence shown here is derived from an EMBL/GenBank/DDBJ whole genome shotgun (WGS) entry which is preliminary data.</text>
</comment>
<accession>A0A9Q1L9X2</accession>
<keyword evidence="9" id="KW-1185">Reference proteome</keyword>
<gene>
    <name evidence="8" type="ORF">K7X08_023558</name>
</gene>
<name>A0A9Q1L9X2_9SOLA</name>
<dbReference type="OrthoDB" id="770224at2759"/>
<sequence length="386" mass="42959">MASRMVLSRATRMKTRLQSALEATLIEVEDVSHQHAGHDAVKETGTNETHFNVKIVSGKFDGQNLVKRHRMVYDLLSDELQSGLHALSIVAKTPKEAGISMGQELNELSFQLSCGASESLVLSAPTIMKIAKQRLLNHISQKSDAYSIIFNPLTANSGLSPELVQDLDLAELLQASAQLVAARTFDRARKLLSLCNQSASATGTPVQKIVYYFADALQHRIDREMGKMPFTGEDVEVYSTDVEEFIMDLEPAEFAKRPLYAYRQATQFTGIQAILDSTMTAKKVHLIDLSIKSGSQWTTFMQVVADRHDCPLEYLKISSVGRSKKMMEDVGRRLSAFSAETLINVSFCFKTVVSDLKNLKIDSFEVEGDEVDALLRYYSLDYVILG</sequence>
<proteinExistence type="inferred from homology"/>
<evidence type="ECO:0000256" key="7">
    <source>
        <dbReference type="PROSITE-ProRule" id="PRU01191"/>
    </source>
</evidence>
<dbReference type="PANTHER" id="PTHR46230:SF6">
    <property type="entry name" value="PROTEIN BOLA1, CHLOROPLASTIC"/>
    <property type="match status" value="1"/>
</dbReference>
<dbReference type="Pfam" id="PF03514">
    <property type="entry name" value="GRAS"/>
    <property type="match status" value="1"/>
</dbReference>
<dbReference type="Pfam" id="PF01722">
    <property type="entry name" value="BolA"/>
    <property type="match status" value="1"/>
</dbReference>
<organism evidence="8 9">
    <name type="scientific">Anisodus acutangulus</name>
    <dbReference type="NCBI Taxonomy" id="402998"/>
    <lineage>
        <taxon>Eukaryota</taxon>
        <taxon>Viridiplantae</taxon>
        <taxon>Streptophyta</taxon>
        <taxon>Embryophyta</taxon>
        <taxon>Tracheophyta</taxon>
        <taxon>Spermatophyta</taxon>
        <taxon>Magnoliopsida</taxon>
        <taxon>eudicotyledons</taxon>
        <taxon>Gunneridae</taxon>
        <taxon>Pentapetalae</taxon>
        <taxon>asterids</taxon>
        <taxon>lamiids</taxon>
        <taxon>Solanales</taxon>
        <taxon>Solanaceae</taxon>
        <taxon>Solanoideae</taxon>
        <taxon>Hyoscyameae</taxon>
        <taxon>Anisodus</taxon>
    </lineage>
</organism>
<dbReference type="EMBL" id="JAJAGQ010000021">
    <property type="protein sequence ID" value="KAJ8530677.1"/>
    <property type="molecule type" value="Genomic_DNA"/>
</dbReference>
<protein>
    <recommendedName>
        <fullName evidence="10">DELLA protein</fullName>
    </recommendedName>
</protein>
<keyword evidence="2" id="KW-0150">Chloroplast</keyword>
<keyword evidence="4" id="KW-0809">Transit peptide</keyword>
<dbReference type="InterPro" id="IPR002634">
    <property type="entry name" value="BolA"/>
</dbReference>
<evidence type="ECO:0000313" key="9">
    <source>
        <dbReference type="Proteomes" id="UP001152561"/>
    </source>
</evidence>
<keyword evidence="5" id="KW-0805">Transcription regulation</keyword>
<comment type="subcellular location">
    <subcellularLocation>
        <location evidence="1">Plastid</location>
        <location evidence="1">Chloroplast</location>
    </subcellularLocation>
</comment>
<dbReference type="GO" id="GO:0009507">
    <property type="term" value="C:chloroplast"/>
    <property type="evidence" value="ECO:0007669"/>
    <property type="project" value="UniProtKB-SubCell"/>
</dbReference>
<dbReference type="FunFam" id="3.30.300.90:FF:000004">
    <property type="entry name" value="SufE-like protein, chloroplastic"/>
    <property type="match status" value="1"/>
</dbReference>
<evidence type="ECO:0000256" key="1">
    <source>
        <dbReference type="ARBA" id="ARBA00004229"/>
    </source>
</evidence>
<dbReference type="InterPro" id="IPR005202">
    <property type="entry name" value="TF_GRAS"/>
</dbReference>
<dbReference type="Proteomes" id="UP001152561">
    <property type="component" value="Unassembled WGS sequence"/>
</dbReference>
<keyword evidence="3" id="KW-0934">Plastid</keyword>
<evidence type="ECO:0000256" key="3">
    <source>
        <dbReference type="ARBA" id="ARBA00022640"/>
    </source>
</evidence>
<evidence type="ECO:0000256" key="4">
    <source>
        <dbReference type="ARBA" id="ARBA00022946"/>
    </source>
</evidence>
<dbReference type="AlphaFoldDB" id="A0A9Q1L9X2"/>
<dbReference type="InterPro" id="IPR036065">
    <property type="entry name" value="BolA-like_sf"/>
</dbReference>
<dbReference type="GO" id="GO:0016226">
    <property type="term" value="P:iron-sulfur cluster assembly"/>
    <property type="evidence" value="ECO:0007669"/>
    <property type="project" value="TreeGrafter"/>
</dbReference>
<dbReference type="Gene3D" id="3.30.300.90">
    <property type="entry name" value="BolA-like"/>
    <property type="match status" value="1"/>
</dbReference>
<dbReference type="SUPFAM" id="SSF82657">
    <property type="entry name" value="BolA-like"/>
    <property type="match status" value="1"/>
</dbReference>
<dbReference type="PROSITE" id="PS50985">
    <property type="entry name" value="GRAS"/>
    <property type="match status" value="1"/>
</dbReference>
<evidence type="ECO:0000256" key="6">
    <source>
        <dbReference type="ARBA" id="ARBA00023163"/>
    </source>
</evidence>
<dbReference type="PANTHER" id="PTHR46230">
    <property type="match status" value="1"/>
</dbReference>
<comment type="similarity">
    <text evidence="7">Belongs to the GRAS family.</text>
</comment>
<evidence type="ECO:0000256" key="2">
    <source>
        <dbReference type="ARBA" id="ARBA00022528"/>
    </source>
</evidence>
<evidence type="ECO:0000256" key="5">
    <source>
        <dbReference type="ARBA" id="ARBA00023015"/>
    </source>
</evidence>
<reference evidence="9" key="1">
    <citation type="journal article" date="2023" name="Proc. Natl. Acad. Sci. U.S.A.">
        <title>Genomic and structural basis for evolution of tropane alkaloid biosynthesis.</title>
        <authorList>
            <person name="Wanga Y.-J."/>
            <person name="Taina T."/>
            <person name="Yua J.-Y."/>
            <person name="Lia J."/>
            <person name="Xua B."/>
            <person name="Chenc J."/>
            <person name="D'Auriad J.C."/>
            <person name="Huanga J.-P."/>
            <person name="Huanga S.-X."/>
        </authorList>
    </citation>
    <scope>NUCLEOTIDE SEQUENCE [LARGE SCALE GENOMIC DNA]</scope>
    <source>
        <strain evidence="9">cv. KIB-2019</strain>
    </source>
</reference>